<dbReference type="InterPro" id="IPR020006">
    <property type="entry name" value="FlhF"/>
</dbReference>
<dbReference type="GO" id="GO:0005525">
    <property type="term" value="F:GTP binding"/>
    <property type="evidence" value="ECO:0007669"/>
    <property type="project" value="UniProtKB-UniRule"/>
</dbReference>
<evidence type="ECO:0000256" key="6">
    <source>
        <dbReference type="ARBA" id="ARBA00022741"/>
    </source>
</evidence>
<dbReference type="GO" id="GO:0044781">
    <property type="term" value="P:bacterial-type flagellum organization"/>
    <property type="evidence" value="ECO:0007669"/>
    <property type="project" value="UniProtKB-UniRule"/>
</dbReference>
<proteinExistence type="inferred from homology"/>
<evidence type="ECO:0000256" key="4">
    <source>
        <dbReference type="ARBA" id="ARBA00022448"/>
    </source>
</evidence>
<dbReference type="GO" id="GO:0005886">
    <property type="term" value="C:plasma membrane"/>
    <property type="evidence" value="ECO:0007669"/>
    <property type="project" value="UniProtKB-SubCell"/>
</dbReference>
<dbReference type="GO" id="GO:0006614">
    <property type="term" value="P:SRP-dependent cotranslational protein targeting to membrane"/>
    <property type="evidence" value="ECO:0007669"/>
    <property type="project" value="UniProtKB-UniRule"/>
</dbReference>
<evidence type="ECO:0000256" key="1">
    <source>
        <dbReference type="ARBA" id="ARBA00004413"/>
    </source>
</evidence>
<evidence type="ECO:0000256" key="13">
    <source>
        <dbReference type="NCBIfam" id="TIGR03499"/>
    </source>
</evidence>
<reference evidence="16 17" key="1">
    <citation type="submission" date="2019-07" db="EMBL/GenBank/DDBJ databases">
        <title>Whole genome shotgun sequence of Cerasibacillus quisquiliarum NBRC 102429.</title>
        <authorList>
            <person name="Hosoyama A."/>
            <person name="Uohara A."/>
            <person name="Ohji S."/>
            <person name="Ichikawa N."/>
        </authorList>
    </citation>
    <scope>NUCLEOTIDE SEQUENCE [LARGE SCALE GENOMIC DNA]</scope>
    <source>
        <strain evidence="16 17">NBRC 102429</strain>
    </source>
</reference>
<dbReference type="InterPro" id="IPR047040">
    <property type="entry name" value="FlhF__GTPase_dom"/>
</dbReference>
<dbReference type="GO" id="GO:0003924">
    <property type="term" value="F:GTPase activity"/>
    <property type="evidence" value="ECO:0007669"/>
    <property type="project" value="UniProtKB-UniRule"/>
</dbReference>
<comment type="function">
    <text evidence="12">Necessary for flagellar biosynthesis. May be involved in translocation of the flagellum.</text>
</comment>
<keyword evidence="16" id="KW-0969">Cilium</keyword>
<protein>
    <recommendedName>
        <fullName evidence="3 13">Flagellar biosynthesis protein FlhF</fullName>
    </recommendedName>
</protein>
<evidence type="ECO:0000256" key="8">
    <source>
        <dbReference type="ARBA" id="ARBA00022927"/>
    </source>
</evidence>
<keyword evidence="11" id="KW-1006">Bacterial flagellum protein export</keyword>
<feature type="domain" description="SRP54-type proteins GTP-binding" evidence="15">
    <location>
        <begin position="174"/>
        <end position="365"/>
    </location>
</feature>
<dbReference type="EMBL" id="BJXW01000008">
    <property type="protein sequence ID" value="GEN30445.1"/>
    <property type="molecule type" value="Genomic_DNA"/>
</dbReference>
<evidence type="ECO:0000256" key="3">
    <source>
        <dbReference type="ARBA" id="ARBA00014919"/>
    </source>
</evidence>
<dbReference type="Proteomes" id="UP000321491">
    <property type="component" value="Unassembled WGS sequence"/>
</dbReference>
<dbReference type="RefSeq" id="WP_221261427.1">
    <property type="nucleotide sequence ID" value="NZ_BJXW01000008.1"/>
</dbReference>
<dbReference type="CDD" id="cd17873">
    <property type="entry name" value="FlhF"/>
    <property type="match status" value="1"/>
</dbReference>
<evidence type="ECO:0000256" key="11">
    <source>
        <dbReference type="ARBA" id="ARBA00023225"/>
    </source>
</evidence>
<dbReference type="AlphaFoldDB" id="A0A511UV19"/>
<keyword evidence="9" id="KW-0342">GTP-binding</keyword>
<dbReference type="InterPro" id="IPR000897">
    <property type="entry name" value="SRP54_GTPase_dom"/>
</dbReference>
<dbReference type="Pfam" id="PF00448">
    <property type="entry name" value="SRP54"/>
    <property type="match status" value="1"/>
</dbReference>
<dbReference type="PANTHER" id="PTHR43134">
    <property type="entry name" value="SIGNAL RECOGNITION PARTICLE RECEPTOR SUBUNIT ALPHA"/>
    <property type="match status" value="1"/>
</dbReference>
<keyword evidence="16" id="KW-0282">Flagellum</keyword>
<feature type="domain" description="AAA+ ATPase" evidence="14">
    <location>
        <begin position="173"/>
        <end position="352"/>
    </location>
</feature>
<evidence type="ECO:0000256" key="9">
    <source>
        <dbReference type="ARBA" id="ARBA00023134"/>
    </source>
</evidence>
<dbReference type="Gene3D" id="3.40.50.300">
    <property type="entry name" value="P-loop containing nucleotide triphosphate hydrolases"/>
    <property type="match status" value="1"/>
</dbReference>
<dbReference type="SMART" id="SM00382">
    <property type="entry name" value="AAA"/>
    <property type="match status" value="1"/>
</dbReference>
<dbReference type="InterPro" id="IPR027417">
    <property type="entry name" value="P-loop_NTPase"/>
</dbReference>
<evidence type="ECO:0000259" key="15">
    <source>
        <dbReference type="SMART" id="SM00962"/>
    </source>
</evidence>
<dbReference type="SUPFAM" id="SSF52540">
    <property type="entry name" value="P-loop containing nucleoside triphosphate hydrolases"/>
    <property type="match status" value="1"/>
</dbReference>
<dbReference type="NCBIfam" id="TIGR03499">
    <property type="entry name" value="FlhF"/>
    <property type="match status" value="1"/>
</dbReference>
<keyword evidence="4" id="KW-0813">Transport</keyword>
<keyword evidence="10" id="KW-0472">Membrane</keyword>
<dbReference type="FunFam" id="3.40.50.300:FF:000695">
    <property type="entry name" value="Flagellar biosynthesis regulator FlhF"/>
    <property type="match status" value="1"/>
</dbReference>
<accession>A0A511UV19</accession>
<evidence type="ECO:0000259" key="14">
    <source>
        <dbReference type="SMART" id="SM00382"/>
    </source>
</evidence>
<dbReference type="GO" id="GO:0015031">
    <property type="term" value="P:protein transport"/>
    <property type="evidence" value="ECO:0007669"/>
    <property type="project" value="UniProtKB-KW"/>
</dbReference>
<comment type="caution">
    <text evidence="16">The sequence shown here is derived from an EMBL/GenBank/DDBJ whole genome shotgun (WGS) entry which is preliminary data.</text>
</comment>
<gene>
    <name evidence="16" type="primary">flhF</name>
    <name evidence="16" type="ORF">CQU01_06830</name>
</gene>
<keyword evidence="17" id="KW-1185">Reference proteome</keyword>
<dbReference type="GO" id="GO:0005047">
    <property type="term" value="F:signal recognition particle binding"/>
    <property type="evidence" value="ECO:0007669"/>
    <property type="project" value="TreeGrafter"/>
</dbReference>
<comment type="subcellular location">
    <subcellularLocation>
        <location evidence="1">Cell membrane</location>
        <topology evidence="1">Peripheral membrane protein</topology>
        <orientation evidence="1">Cytoplasmic side</orientation>
    </subcellularLocation>
</comment>
<evidence type="ECO:0000256" key="7">
    <source>
        <dbReference type="ARBA" id="ARBA00022795"/>
    </source>
</evidence>
<dbReference type="PANTHER" id="PTHR43134:SF3">
    <property type="entry name" value="FLAGELLAR BIOSYNTHESIS PROTEIN FLHF"/>
    <property type="match status" value="1"/>
</dbReference>
<keyword evidence="6" id="KW-0547">Nucleotide-binding</keyword>
<dbReference type="Gene3D" id="1.20.120.1380">
    <property type="entry name" value="Flagellar FlhF biosynthesis protein, N domain"/>
    <property type="match status" value="1"/>
</dbReference>
<dbReference type="SMART" id="SM00962">
    <property type="entry name" value="SRP54"/>
    <property type="match status" value="1"/>
</dbReference>
<evidence type="ECO:0000256" key="12">
    <source>
        <dbReference type="ARBA" id="ARBA00025337"/>
    </source>
</evidence>
<keyword evidence="8" id="KW-0653">Protein transport</keyword>
<sequence>MKLKKFVVDNMPEAIQLIRKELGPDAVILKSKEVKKGGFFGLFQKKKLEVIAGRDPHPIQHHQTKQTVNQKIPLKQSGSIEHDILKEIRQLKNYVQDQPKSQSVIFPDPYQSVYEYLIYQEMDHLHAENILKAILEKYHLKQTDISRDIIGEEVINEIEQIVHPYIGEGINYDKKVVHFVGPTGVGKTTTLAKVAATSILEHKKKVAFITTDTYRIAAVEQLKTYAKILDAPLEVAYTVEDYKRALDKFRTYDLVLVDTAGRNFREDKYIKELKSRINFYQDIDVYLVLSLTAKSSDLRYIGEQFADVPIKELIFTKLDETRQYGSMISFALKQKKKIAYITDGQAVPDDILEPTARQMGKLIMEDYMNA</sequence>
<evidence type="ECO:0000256" key="2">
    <source>
        <dbReference type="ARBA" id="ARBA00008531"/>
    </source>
</evidence>
<organism evidence="16 17">
    <name type="scientific">Cerasibacillus quisquiliarum</name>
    <dbReference type="NCBI Taxonomy" id="227865"/>
    <lineage>
        <taxon>Bacteria</taxon>
        <taxon>Bacillati</taxon>
        <taxon>Bacillota</taxon>
        <taxon>Bacilli</taxon>
        <taxon>Bacillales</taxon>
        <taxon>Bacillaceae</taxon>
        <taxon>Cerasibacillus</taxon>
    </lineage>
</organism>
<evidence type="ECO:0000256" key="5">
    <source>
        <dbReference type="ARBA" id="ARBA00022475"/>
    </source>
</evidence>
<evidence type="ECO:0000313" key="17">
    <source>
        <dbReference type="Proteomes" id="UP000321491"/>
    </source>
</evidence>
<dbReference type="InterPro" id="IPR003593">
    <property type="entry name" value="AAA+_ATPase"/>
</dbReference>
<evidence type="ECO:0000256" key="10">
    <source>
        <dbReference type="ARBA" id="ARBA00023136"/>
    </source>
</evidence>
<keyword evidence="16" id="KW-0966">Cell projection</keyword>
<name>A0A511UV19_9BACI</name>
<keyword evidence="5" id="KW-1003">Cell membrane</keyword>
<comment type="similarity">
    <text evidence="2">Belongs to the GTP-binding SRP family.</text>
</comment>
<keyword evidence="7" id="KW-1005">Bacterial flagellum biogenesis</keyword>
<evidence type="ECO:0000313" key="16">
    <source>
        <dbReference type="EMBL" id="GEN30445.1"/>
    </source>
</evidence>